<evidence type="ECO:0000256" key="1">
    <source>
        <dbReference type="ARBA" id="ARBA00004651"/>
    </source>
</evidence>
<dbReference type="EMBL" id="FR695879">
    <property type="protein sequence ID" value="CBX31844.1"/>
    <property type="molecule type" value="Genomic_DNA"/>
</dbReference>
<feature type="transmembrane region" description="Helical" evidence="8">
    <location>
        <begin position="103"/>
        <end position="122"/>
    </location>
</feature>
<gene>
    <name evidence="9" type="ORF">N47_N26690</name>
</gene>
<feature type="transmembrane region" description="Helical" evidence="8">
    <location>
        <begin position="255"/>
        <end position="278"/>
    </location>
</feature>
<comment type="subcellular location">
    <subcellularLocation>
        <location evidence="1">Cell membrane</location>
        <topology evidence="1">Multi-pass membrane protein</topology>
    </subcellularLocation>
</comment>
<dbReference type="InterPro" id="IPR037294">
    <property type="entry name" value="ABC_BtuC-like"/>
</dbReference>
<dbReference type="Gene3D" id="1.10.3470.10">
    <property type="entry name" value="ABC transporter involved in vitamin B12 uptake, BtuC"/>
    <property type="match status" value="1"/>
</dbReference>
<sequence>MSYYLSSTTAKYHQQVRRKRMLFVFLIAVTLLLGIYAVSKGAYQLSPNHVFQGLIGNAKGNSHLVVWNIRMPRIVAAIVAGWGLALSGLILQTLLKNPLGSPSTLGISQGAAFGAAVGIIIFNSGSVYSLYSVTMFAFFGAMAATGMILLLAKVKRLSSEAIILAGVALSSLFTSGTFLVQYFATETQVASALFWTFGDVARSGWKEIGIMTAAILIASIWVTYHRWNLNAMLSGEEAAKGLGVSVESLRLQGMIFAALVSAIITAFHGVIAFLGLLAPHIAKRIVGADHRLLIPFSCVIGAILLLLADTMGRVLIGSGSMPVGILTSFMGAPMFLYLLMRGVRQ</sequence>
<dbReference type="PANTHER" id="PTHR30472:SF25">
    <property type="entry name" value="ABC TRANSPORTER PERMEASE PROTEIN MJ0876-RELATED"/>
    <property type="match status" value="1"/>
</dbReference>
<reference evidence="9" key="1">
    <citation type="journal article" date="2011" name="Environ. Microbiol.">
        <title>Genomic insights into the metabolic potential of the polycyclic aromatic hydrocarbon degrading sulfate-reducing Deltaproteobacterium N47.</title>
        <authorList>
            <person name="Bergmann F."/>
            <person name="Selesi D."/>
            <person name="Weinmaier T."/>
            <person name="Tischler P."/>
            <person name="Rattei T."/>
            <person name="Meckenstock R.U."/>
        </authorList>
    </citation>
    <scope>NUCLEOTIDE SEQUENCE</scope>
</reference>
<proteinExistence type="inferred from homology"/>
<feature type="transmembrane region" description="Helical" evidence="8">
    <location>
        <begin position="21"/>
        <end position="39"/>
    </location>
</feature>
<feature type="transmembrane region" description="Helical" evidence="8">
    <location>
        <begin position="74"/>
        <end position="91"/>
    </location>
</feature>
<dbReference type="InterPro" id="IPR000522">
    <property type="entry name" value="ABC_transptr_permease_BtuC"/>
</dbReference>
<dbReference type="Pfam" id="PF01032">
    <property type="entry name" value="FecCD"/>
    <property type="match status" value="1"/>
</dbReference>
<comment type="similarity">
    <text evidence="2">Belongs to the binding-protein-dependent transport system permease family. FecCD subfamily.</text>
</comment>
<evidence type="ECO:0000256" key="3">
    <source>
        <dbReference type="ARBA" id="ARBA00022448"/>
    </source>
</evidence>
<name>E1YMQ0_9BACT</name>
<dbReference type="GO" id="GO:0033214">
    <property type="term" value="P:siderophore-iron import into cell"/>
    <property type="evidence" value="ECO:0007669"/>
    <property type="project" value="TreeGrafter"/>
</dbReference>
<protein>
    <submittedName>
        <fullName evidence="9">Putative ABC transporter permease protein MJ0087</fullName>
    </submittedName>
</protein>
<organism evidence="9">
    <name type="scientific">uncultured Desulfobacterium sp</name>
    <dbReference type="NCBI Taxonomy" id="201089"/>
    <lineage>
        <taxon>Bacteria</taxon>
        <taxon>Pseudomonadati</taxon>
        <taxon>Thermodesulfobacteriota</taxon>
        <taxon>Desulfobacteria</taxon>
        <taxon>Desulfobacterales</taxon>
        <taxon>Desulfobacteriaceae</taxon>
        <taxon>Desulfobacterium</taxon>
        <taxon>environmental samples</taxon>
    </lineage>
</organism>
<feature type="transmembrane region" description="Helical" evidence="8">
    <location>
        <begin position="320"/>
        <end position="340"/>
    </location>
</feature>
<feature type="transmembrane region" description="Helical" evidence="8">
    <location>
        <begin position="162"/>
        <end position="184"/>
    </location>
</feature>
<evidence type="ECO:0000313" key="9">
    <source>
        <dbReference type="EMBL" id="CBX31844.1"/>
    </source>
</evidence>
<dbReference type="SUPFAM" id="SSF81345">
    <property type="entry name" value="ABC transporter involved in vitamin B12 uptake, BtuC"/>
    <property type="match status" value="1"/>
</dbReference>
<accession>E1YMQ0</accession>
<feature type="transmembrane region" description="Helical" evidence="8">
    <location>
        <begin position="128"/>
        <end position="150"/>
    </location>
</feature>
<evidence type="ECO:0000256" key="2">
    <source>
        <dbReference type="ARBA" id="ARBA00007935"/>
    </source>
</evidence>
<evidence type="ECO:0000256" key="5">
    <source>
        <dbReference type="ARBA" id="ARBA00022692"/>
    </source>
</evidence>
<feature type="transmembrane region" description="Helical" evidence="8">
    <location>
        <begin position="290"/>
        <end position="308"/>
    </location>
</feature>
<feature type="transmembrane region" description="Helical" evidence="8">
    <location>
        <begin position="204"/>
        <end position="224"/>
    </location>
</feature>
<dbReference type="FunFam" id="1.10.3470.10:FF:000001">
    <property type="entry name" value="Vitamin B12 ABC transporter permease BtuC"/>
    <property type="match status" value="1"/>
</dbReference>
<keyword evidence="7 8" id="KW-0472">Membrane</keyword>
<dbReference type="AlphaFoldDB" id="E1YMQ0"/>
<keyword evidence="3" id="KW-0813">Transport</keyword>
<keyword evidence="6 8" id="KW-1133">Transmembrane helix</keyword>
<dbReference type="GO" id="GO:0005886">
    <property type="term" value="C:plasma membrane"/>
    <property type="evidence" value="ECO:0007669"/>
    <property type="project" value="UniProtKB-SubCell"/>
</dbReference>
<keyword evidence="4" id="KW-1003">Cell membrane</keyword>
<dbReference type="GO" id="GO:0022857">
    <property type="term" value="F:transmembrane transporter activity"/>
    <property type="evidence" value="ECO:0007669"/>
    <property type="project" value="InterPro"/>
</dbReference>
<evidence type="ECO:0000256" key="4">
    <source>
        <dbReference type="ARBA" id="ARBA00022475"/>
    </source>
</evidence>
<evidence type="ECO:0000256" key="8">
    <source>
        <dbReference type="SAM" id="Phobius"/>
    </source>
</evidence>
<evidence type="ECO:0000256" key="7">
    <source>
        <dbReference type="ARBA" id="ARBA00023136"/>
    </source>
</evidence>
<dbReference type="PANTHER" id="PTHR30472">
    <property type="entry name" value="FERRIC ENTEROBACTIN TRANSPORT SYSTEM PERMEASE PROTEIN"/>
    <property type="match status" value="1"/>
</dbReference>
<keyword evidence="5 8" id="KW-0812">Transmembrane</keyword>
<dbReference type="CDD" id="cd06550">
    <property type="entry name" value="TM_ABC_iron-siderophores_like"/>
    <property type="match status" value="1"/>
</dbReference>
<evidence type="ECO:0000256" key="6">
    <source>
        <dbReference type="ARBA" id="ARBA00022989"/>
    </source>
</evidence>